<proteinExistence type="predicted"/>
<dbReference type="EMBL" id="AMPZ03000003">
    <property type="protein sequence ID" value="KAH9588546.1"/>
    <property type="molecule type" value="Genomic_DNA"/>
</dbReference>
<dbReference type="AlphaFoldDB" id="A0A094ZN35"/>
<dbReference type="EMBL" id="KL250692">
    <property type="protein sequence ID" value="KGB35502.1"/>
    <property type="molecule type" value="Genomic_DNA"/>
</dbReference>
<keyword evidence="3" id="KW-1185">Reference proteome</keyword>
<protein>
    <recommendedName>
        <fullName evidence="4">SWIM-type domain-containing protein</fullName>
    </recommendedName>
</protein>
<dbReference type="CTD" id="75576247"/>
<evidence type="ECO:0008006" key="4">
    <source>
        <dbReference type="Google" id="ProtNLM"/>
    </source>
</evidence>
<organism evidence="2">
    <name type="scientific">Schistosoma haematobium</name>
    <name type="common">Blood fluke</name>
    <dbReference type="NCBI Taxonomy" id="6185"/>
    <lineage>
        <taxon>Eukaryota</taxon>
        <taxon>Metazoa</taxon>
        <taxon>Spiralia</taxon>
        <taxon>Lophotrochozoa</taxon>
        <taxon>Platyhelminthes</taxon>
        <taxon>Trematoda</taxon>
        <taxon>Digenea</taxon>
        <taxon>Strigeidida</taxon>
        <taxon>Schistosomatoidea</taxon>
        <taxon>Schistosomatidae</taxon>
        <taxon>Schistosoma</taxon>
    </lineage>
</organism>
<gene>
    <name evidence="1" type="ORF">MS3_00000158</name>
    <name evidence="2" type="ORF">MS3_03752</name>
</gene>
<reference evidence="2" key="1">
    <citation type="journal article" date="2012" name="Nat. Genet.">
        <title>Whole-genome sequence of Schistosoma haematobium.</title>
        <authorList>
            <person name="Young N.D."/>
            <person name="Jex A.R."/>
            <person name="Li B."/>
            <person name="Liu S."/>
            <person name="Yang L."/>
            <person name="Xiong Z."/>
            <person name="Li Y."/>
            <person name="Cantacessi C."/>
            <person name="Hall R.S."/>
            <person name="Xu X."/>
            <person name="Chen F."/>
            <person name="Wu X."/>
            <person name="Zerlotini A."/>
            <person name="Oliveira G."/>
            <person name="Hofmann A."/>
            <person name="Zhang G."/>
            <person name="Fang X."/>
            <person name="Kang Y."/>
            <person name="Campbell B.E."/>
            <person name="Loukas A."/>
            <person name="Ranganathan S."/>
            <person name="Rollinson D."/>
            <person name="Rinaldi G."/>
            <person name="Brindley P.J."/>
            <person name="Yang H."/>
            <person name="Wang J."/>
            <person name="Wang J."/>
            <person name="Gasser R.B."/>
        </authorList>
    </citation>
    <scope>NUCLEOTIDE SEQUENCE [LARGE SCALE GENOMIC DNA]</scope>
</reference>
<reference evidence="1" key="4">
    <citation type="journal article" date="2022" name="PLoS Pathog.">
        <title>Chromosome-level genome of Schistosoma haematobium underpins genome-wide explorations of molecular variation.</title>
        <authorList>
            <person name="Stroehlein A.J."/>
            <person name="Korhonen P.K."/>
            <person name="Lee V.V."/>
            <person name="Ralph S.A."/>
            <person name="Mentink-Kane M."/>
            <person name="You H."/>
            <person name="McManus D.P."/>
            <person name="Tchuente L.T."/>
            <person name="Stothard J.R."/>
            <person name="Kaur P."/>
            <person name="Dudchenko O."/>
            <person name="Aiden E.L."/>
            <person name="Yang B."/>
            <person name="Yang H."/>
            <person name="Emery A.M."/>
            <person name="Webster B.L."/>
            <person name="Brindley P.J."/>
            <person name="Rollinson D."/>
            <person name="Chang B.C.H."/>
            <person name="Gasser R.B."/>
            <person name="Young N.D."/>
        </authorList>
    </citation>
    <scope>NUCLEOTIDE SEQUENCE</scope>
</reference>
<reference evidence="1" key="3">
    <citation type="submission" date="2021-06" db="EMBL/GenBank/DDBJ databases">
        <title>Chromosome-level genome assembly for S. haematobium.</title>
        <authorList>
            <person name="Stroehlein A.J."/>
        </authorList>
    </citation>
    <scope>NUCLEOTIDE SEQUENCE</scope>
</reference>
<evidence type="ECO:0000313" key="1">
    <source>
        <dbReference type="EMBL" id="KAH9588546.1"/>
    </source>
</evidence>
<dbReference type="Proteomes" id="UP000471633">
    <property type="component" value="Unassembled WGS sequence"/>
</dbReference>
<dbReference type="PANTHER" id="PTHR28498">
    <property type="entry name" value="ZINC FINGER SWIM DOMAIN-CONTAINING PROTEIN 7"/>
    <property type="match status" value="1"/>
</dbReference>
<dbReference type="RefSeq" id="XP_051070033.1">
    <property type="nucleotide sequence ID" value="XM_051208042.1"/>
</dbReference>
<name>A0A094ZN35_SCHHA</name>
<sequence length="151" mass="17150">MSVFFAPRGLKCNLKQQLPANCDLTNEQLLLLHNIFGDLIMKALLIIECGSITIERSKSSQHQLFRVESGSGSVSYCSNYTRYCRCFNTIQKYINPLYELWCEHNLAIFLAEIMGKTKVVYLNDDIVCRSLEMLYSKDITSTNASVVESSS</sequence>
<dbReference type="OrthoDB" id="337581at2759"/>
<dbReference type="GeneID" id="75576247"/>
<dbReference type="KEGG" id="shx:MS3_00000158"/>
<accession>A0A094ZN35</accession>
<evidence type="ECO:0000313" key="2">
    <source>
        <dbReference type="EMBL" id="KGB35502.1"/>
    </source>
</evidence>
<dbReference type="GO" id="GO:0097196">
    <property type="term" value="C:Shu complex"/>
    <property type="evidence" value="ECO:0007669"/>
    <property type="project" value="TreeGrafter"/>
</dbReference>
<evidence type="ECO:0000313" key="3">
    <source>
        <dbReference type="Proteomes" id="UP000471633"/>
    </source>
</evidence>
<reference evidence="1" key="2">
    <citation type="journal article" date="2019" name="Gigascience">
        <title>High-quality Schistosoma haematobium genome achieved by single-molecule and long-range sequencing.</title>
        <authorList>
            <person name="Stroehlein A.J."/>
            <person name="Korhonen P.K."/>
            <person name="Chong T.M."/>
            <person name="Lim Y.L."/>
            <person name="Chan K.G."/>
            <person name="Webster B."/>
            <person name="Rollinson D."/>
            <person name="Brindley P.J."/>
            <person name="Gasser R.B."/>
            <person name="Young N.D."/>
        </authorList>
    </citation>
    <scope>NUCLEOTIDE SEQUENCE</scope>
</reference>
<dbReference type="PANTHER" id="PTHR28498:SF1">
    <property type="entry name" value="ZINC FINGER SWIM DOMAIN-CONTAINING PROTEIN 7"/>
    <property type="match status" value="1"/>
</dbReference>
<dbReference type="GO" id="GO:0000724">
    <property type="term" value="P:double-strand break repair via homologous recombination"/>
    <property type="evidence" value="ECO:0007669"/>
    <property type="project" value="TreeGrafter"/>
</dbReference>